<dbReference type="Proteomes" id="UP000319731">
    <property type="component" value="Unassembled WGS sequence"/>
</dbReference>
<sequence length="734" mass="83521">MADASRDEEMKDDVEPDNKRRRPRSRSIEPRDDGRPISKRRRSLSPRDRRGGYWDSPGGYNGYNNRFDEYSYDGYGYSRGERAPDPYKIEHVVSFKHFAEWERGKGGKRIEDDEMRRRYDIYKEITARRQTQKFYDQHKHEEWYYNRIPQPTYDSPNFFATRFYEKYNAALCGPFRERVKERKTEVYRFFKEDLEAGKLDSISFDQVFIDLTSKTDTTEQQSSPVKGNGEAKAIDEELADAVEAPADKPTELDTEMKEATSATAPTQQIQPPVQPSISANEFIVADPRVGQSLFIRSVPPNFKRAEIEEVLKTYPGFKYLELSDPNPQKRYSRFGWIVLQDDSNPEDAMKVLSGKKVYKLAGDPEPKQADGELPLTEFTLHVNVSAPHANKPRPIPIESNNLGRIQDEVKVARDLARVLDEESGFKPEDGDGVIIVTNRLDVILGPDVEEPDTETKLNRAKKDLDMHIEYLKRVHFYDFYTCIECDSPEDFLRRVAVSLRRAPDPATSAEQQNNPNYIRFLERLDTRHKHRITKPAESDYIRASGGKEIEAEIDKSLNATIGKVEDSKFRCLVCTKLFKGDEFVRKHIRVKHGEVVEKTKAEFIIINNYARDPNRVHENDPPRVEGTRFGGPPPSSASYGNYSSQGVAGINGWNGVAADGGFFDGAYAARGSPYIRGRGRGYNDRGGRGRGRGRGMAMADIPPPVGAYVDPRERVSYVDLDAPASGGDVNISYE</sequence>
<evidence type="ECO:0000259" key="6">
    <source>
        <dbReference type="PROSITE" id="PS50157"/>
    </source>
</evidence>
<feature type="compositionally biased region" description="Low complexity" evidence="5">
    <location>
        <begin position="259"/>
        <end position="273"/>
    </location>
</feature>
<reference evidence="7 8" key="1">
    <citation type="journal article" date="2019" name="Sci. Rep.">
        <title>Comparative genomics of chytrid fungi reveal insights into the obligate biotrophic and pathogenic lifestyle of Synchytrium endobioticum.</title>
        <authorList>
            <person name="van de Vossenberg B.T.L.H."/>
            <person name="Warris S."/>
            <person name="Nguyen H.D.T."/>
            <person name="van Gent-Pelzer M.P.E."/>
            <person name="Joly D.L."/>
            <person name="van de Geest H.C."/>
            <person name="Bonants P.J.M."/>
            <person name="Smith D.S."/>
            <person name="Levesque C.A."/>
            <person name="van der Lee T.A.J."/>
        </authorList>
    </citation>
    <scope>NUCLEOTIDE SEQUENCE [LARGE SCALE GENOMIC DNA]</scope>
    <source>
        <strain evidence="7 8">JEL517</strain>
    </source>
</reference>
<evidence type="ECO:0000256" key="4">
    <source>
        <dbReference type="PROSITE-ProRule" id="PRU00042"/>
    </source>
</evidence>
<accession>A0A507CC38</accession>
<evidence type="ECO:0000256" key="3">
    <source>
        <dbReference type="ARBA" id="ARBA00023242"/>
    </source>
</evidence>
<protein>
    <recommendedName>
        <fullName evidence="6">C2H2-type domain-containing protein</fullName>
    </recommendedName>
</protein>
<dbReference type="AlphaFoldDB" id="A0A507CC38"/>
<organism evidence="7 8">
    <name type="scientific">Synchytrium microbalum</name>
    <dbReference type="NCBI Taxonomy" id="1806994"/>
    <lineage>
        <taxon>Eukaryota</taxon>
        <taxon>Fungi</taxon>
        <taxon>Fungi incertae sedis</taxon>
        <taxon>Chytridiomycota</taxon>
        <taxon>Chytridiomycota incertae sedis</taxon>
        <taxon>Chytridiomycetes</taxon>
        <taxon>Synchytriales</taxon>
        <taxon>Synchytriaceae</taxon>
        <taxon>Synchytrium</taxon>
    </lineage>
</organism>
<dbReference type="Gene3D" id="3.30.70.330">
    <property type="match status" value="1"/>
</dbReference>
<dbReference type="GO" id="GO:0016604">
    <property type="term" value="C:nuclear body"/>
    <property type="evidence" value="ECO:0007669"/>
    <property type="project" value="TreeGrafter"/>
</dbReference>
<feature type="compositionally biased region" description="Basic and acidic residues" evidence="5">
    <location>
        <begin position="26"/>
        <end position="36"/>
    </location>
</feature>
<comment type="subcellular location">
    <subcellularLocation>
        <location evidence="1">Nucleus</location>
    </subcellularLocation>
</comment>
<feature type="domain" description="C2H2-type" evidence="6">
    <location>
        <begin position="569"/>
        <end position="592"/>
    </location>
</feature>
<feature type="region of interest" description="Disordered" evidence="5">
    <location>
        <begin position="679"/>
        <end position="699"/>
    </location>
</feature>
<dbReference type="STRING" id="1806994.A0A507CC38"/>
<comment type="similarity">
    <text evidence="2">Belongs to the ARS2 family.</text>
</comment>
<dbReference type="GO" id="GO:0031047">
    <property type="term" value="P:regulatory ncRNA-mediated gene silencing"/>
    <property type="evidence" value="ECO:0007669"/>
    <property type="project" value="UniProtKB-ARBA"/>
</dbReference>
<keyword evidence="4" id="KW-0863">Zinc-finger</keyword>
<feature type="region of interest" description="Disordered" evidence="5">
    <location>
        <begin position="614"/>
        <end position="640"/>
    </location>
</feature>
<feature type="region of interest" description="Disordered" evidence="5">
    <location>
        <begin position="254"/>
        <end position="273"/>
    </location>
</feature>
<dbReference type="GO" id="GO:0008270">
    <property type="term" value="F:zinc ion binding"/>
    <property type="evidence" value="ECO:0007669"/>
    <property type="project" value="UniProtKB-KW"/>
</dbReference>
<dbReference type="RefSeq" id="XP_031025977.1">
    <property type="nucleotide sequence ID" value="XM_031168040.1"/>
</dbReference>
<dbReference type="PROSITE" id="PS00028">
    <property type="entry name" value="ZINC_FINGER_C2H2_1"/>
    <property type="match status" value="1"/>
</dbReference>
<dbReference type="EMBL" id="QEAO01000008">
    <property type="protein sequence ID" value="TPX35504.1"/>
    <property type="molecule type" value="Genomic_DNA"/>
</dbReference>
<evidence type="ECO:0000313" key="8">
    <source>
        <dbReference type="Proteomes" id="UP000319731"/>
    </source>
</evidence>
<evidence type="ECO:0000256" key="1">
    <source>
        <dbReference type="ARBA" id="ARBA00004123"/>
    </source>
</evidence>
<keyword evidence="4" id="KW-0479">Metal-binding</keyword>
<dbReference type="Pfam" id="PF04959">
    <property type="entry name" value="ARS2"/>
    <property type="match status" value="1"/>
</dbReference>
<gene>
    <name evidence="7" type="ORF">SmJEL517_g02112</name>
</gene>
<name>A0A507CC38_9FUNG</name>
<dbReference type="PROSITE" id="PS50157">
    <property type="entry name" value="ZINC_FINGER_C2H2_2"/>
    <property type="match status" value="1"/>
</dbReference>
<evidence type="ECO:0000256" key="5">
    <source>
        <dbReference type="SAM" id="MobiDB-lite"/>
    </source>
</evidence>
<dbReference type="InterPro" id="IPR021933">
    <property type="entry name" value="SERRATE/Ars2_N"/>
</dbReference>
<dbReference type="InterPro" id="IPR012677">
    <property type="entry name" value="Nucleotide-bd_a/b_plait_sf"/>
</dbReference>
<keyword evidence="4" id="KW-0862">Zinc</keyword>
<evidence type="ECO:0000256" key="2">
    <source>
        <dbReference type="ARBA" id="ARBA00005407"/>
    </source>
</evidence>
<feature type="region of interest" description="Disordered" evidence="5">
    <location>
        <begin position="1"/>
        <end position="58"/>
    </location>
</feature>
<dbReference type="Pfam" id="PF12066">
    <property type="entry name" value="SERRATE_Ars2_N"/>
    <property type="match status" value="1"/>
</dbReference>
<dbReference type="OrthoDB" id="342064at2759"/>
<dbReference type="GO" id="GO:0016070">
    <property type="term" value="P:RNA metabolic process"/>
    <property type="evidence" value="ECO:0007669"/>
    <property type="project" value="UniProtKB-ARBA"/>
</dbReference>
<dbReference type="CDD" id="cd00590">
    <property type="entry name" value="RRM_SF"/>
    <property type="match status" value="1"/>
</dbReference>
<dbReference type="PANTHER" id="PTHR13165:SF0">
    <property type="entry name" value="SERRATE RNA EFFECTOR MOLECULE HOMOLOG"/>
    <property type="match status" value="1"/>
</dbReference>
<feature type="compositionally biased region" description="Basic and acidic residues" evidence="5">
    <location>
        <begin position="614"/>
        <end position="626"/>
    </location>
</feature>
<proteinExistence type="inferred from homology"/>
<comment type="caution">
    <text evidence="7">The sequence shown here is derived from an EMBL/GenBank/DDBJ whole genome shotgun (WGS) entry which is preliminary data.</text>
</comment>
<keyword evidence="8" id="KW-1185">Reference proteome</keyword>
<dbReference type="InterPro" id="IPR039727">
    <property type="entry name" value="SE/Ars2"/>
</dbReference>
<dbReference type="InterPro" id="IPR007042">
    <property type="entry name" value="SERRATE/Ars2_C"/>
</dbReference>
<dbReference type="PANTHER" id="PTHR13165">
    <property type="entry name" value="ARSENITE-RESISTANCE PROTEIN 2"/>
    <property type="match status" value="1"/>
</dbReference>
<dbReference type="InterPro" id="IPR013087">
    <property type="entry name" value="Znf_C2H2_type"/>
</dbReference>
<keyword evidence="3" id="KW-0539">Nucleus</keyword>
<dbReference type="GeneID" id="42003337"/>
<evidence type="ECO:0000313" key="7">
    <source>
        <dbReference type="EMBL" id="TPX35504.1"/>
    </source>
</evidence>